<keyword evidence="7 9" id="KW-1133">Transmembrane helix</keyword>
<evidence type="ECO:0000256" key="8">
    <source>
        <dbReference type="ARBA" id="ARBA00023136"/>
    </source>
</evidence>
<dbReference type="OrthoDB" id="9776359at2"/>
<feature type="transmembrane region" description="Helical" evidence="9">
    <location>
        <begin position="330"/>
        <end position="351"/>
    </location>
</feature>
<feature type="transmembrane region" description="Helical" evidence="9">
    <location>
        <begin position="218"/>
        <end position="239"/>
    </location>
</feature>
<comment type="caution">
    <text evidence="10">The sequence shown here is derived from an EMBL/GenBank/DDBJ whole genome shotgun (WGS) entry which is preliminary data.</text>
</comment>
<evidence type="ECO:0000256" key="1">
    <source>
        <dbReference type="ARBA" id="ARBA00022448"/>
    </source>
</evidence>
<evidence type="ECO:0000256" key="3">
    <source>
        <dbReference type="ARBA" id="ARBA00022630"/>
    </source>
</evidence>
<keyword evidence="1" id="KW-0813">Transport</keyword>
<dbReference type="PANTHER" id="PTHR30578:SF0">
    <property type="entry name" value="ION-TRANSLOCATING OXIDOREDUCTASE COMPLEX SUBUNIT D"/>
    <property type="match status" value="1"/>
</dbReference>
<keyword evidence="3" id="KW-0285">Flavoprotein</keyword>
<evidence type="ECO:0000313" key="10">
    <source>
        <dbReference type="EMBL" id="EFC05841.1"/>
    </source>
</evidence>
<dbReference type="AlphaFoldDB" id="D2MNQ0"/>
<gene>
    <name evidence="10" type="ORF">HMPREF9013_0033</name>
</gene>
<feature type="transmembrane region" description="Helical" evidence="9">
    <location>
        <begin position="81"/>
        <end position="97"/>
    </location>
</feature>
<feature type="transmembrane region" description="Helical" evidence="9">
    <location>
        <begin position="20"/>
        <end position="41"/>
    </location>
</feature>
<reference evidence="11" key="1">
    <citation type="submission" date="2009-12" db="EMBL/GenBank/DDBJ databases">
        <title>Sequence of Clostridiales genomosp. BVAB3 str. UPII9-5.</title>
        <authorList>
            <person name="Madupu R."/>
            <person name="Durkin A.S."/>
            <person name="Torralba M."/>
            <person name="Methe B."/>
            <person name="Sutton G.G."/>
            <person name="Strausberg R.L."/>
            <person name="Nelson K.E."/>
        </authorList>
    </citation>
    <scope>NUCLEOTIDE SEQUENCE [LARGE SCALE GENOMIC DNA]</scope>
    <source>
        <strain evidence="11">W1219</strain>
    </source>
</reference>
<dbReference type="eggNOG" id="COG4658">
    <property type="taxonomic scope" value="Bacteria"/>
</dbReference>
<evidence type="ECO:0000256" key="9">
    <source>
        <dbReference type="SAM" id="Phobius"/>
    </source>
</evidence>
<evidence type="ECO:0000256" key="5">
    <source>
        <dbReference type="ARBA" id="ARBA00022692"/>
    </source>
</evidence>
<dbReference type="RefSeq" id="WP_006627021.1">
    <property type="nucleotide sequence ID" value="NZ_ADFR01000004.1"/>
</dbReference>
<keyword evidence="6" id="KW-1278">Translocase</keyword>
<keyword evidence="5 9" id="KW-0812">Transmembrane</keyword>
<evidence type="ECO:0000313" key="11">
    <source>
        <dbReference type="Proteomes" id="UP000005017"/>
    </source>
</evidence>
<dbReference type="PANTHER" id="PTHR30578">
    <property type="entry name" value="ELECTRON TRANSPORT COMPLEX PROTEIN RNFD"/>
    <property type="match status" value="1"/>
</dbReference>
<dbReference type="Proteomes" id="UP000005017">
    <property type="component" value="Unassembled WGS sequence"/>
</dbReference>
<evidence type="ECO:0000256" key="7">
    <source>
        <dbReference type="ARBA" id="ARBA00022989"/>
    </source>
</evidence>
<dbReference type="Pfam" id="PF03116">
    <property type="entry name" value="NQR2_RnfD_RnfE"/>
    <property type="match status" value="1"/>
</dbReference>
<dbReference type="EMBL" id="ADFR01000004">
    <property type="protein sequence ID" value="EFC05841.1"/>
    <property type="molecule type" value="Genomic_DNA"/>
</dbReference>
<feature type="transmembrane region" description="Helical" evidence="9">
    <location>
        <begin position="47"/>
        <end position="69"/>
    </location>
</feature>
<evidence type="ECO:0000256" key="4">
    <source>
        <dbReference type="ARBA" id="ARBA00022643"/>
    </source>
</evidence>
<feature type="transmembrane region" description="Helical" evidence="9">
    <location>
        <begin position="245"/>
        <end position="264"/>
    </location>
</feature>
<feature type="transmembrane region" description="Helical" evidence="9">
    <location>
        <begin position="300"/>
        <end position="318"/>
    </location>
</feature>
<keyword evidence="4" id="KW-0288">FMN</keyword>
<dbReference type="InterPro" id="IPR004338">
    <property type="entry name" value="NqrB/RnfD"/>
</dbReference>
<dbReference type="GO" id="GO:0005886">
    <property type="term" value="C:plasma membrane"/>
    <property type="evidence" value="ECO:0007669"/>
    <property type="project" value="TreeGrafter"/>
</dbReference>
<keyword evidence="2" id="KW-0597">Phosphoprotein</keyword>
<proteinExistence type="predicted"/>
<dbReference type="GO" id="GO:0055085">
    <property type="term" value="P:transmembrane transport"/>
    <property type="evidence" value="ECO:0007669"/>
    <property type="project" value="InterPro"/>
</dbReference>
<feature type="transmembrane region" description="Helical" evidence="9">
    <location>
        <begin position="276"/>
        <end position="294"/>
    </location>
</feature>
<protein>
    <submittedName>
        <fullName evidence="10">NQR2 and RnfD family protein</fullName>
    </submittedName>
</protein>
<organism evidence="10 11">
    <name type="scientific">Bulleidia extructa W1219</name>
    <dbReference type="NCBI Taxonomy" id="679192"/>
    <lineage>
        <taxon>Bacteria</taxon>
        <taxon>Bacillati</taxon>
        <taxon>Bacillota</taxon>
        <taxon>Erysipelotrichia</taxon>
        <taxon>Erysipelotrichales</taxon>
        <taxon>Erysipelotrichaceae</taxon>
        <taxon>Bulleidia</taxon>
    </lineage>
</organism>
<keyword evidence="8 9" id="KW-0472">Membrane</keyword>
<evidence type="ECO:0000256" key="6">
    <source>
        <dbReference type="ARBA" id="ARBA00022967"/>
    </source>
</evidence>
<accession>D2MNQ0</accession>
<name>D2MNQ0_9FIRM</name>
<sequence length="366" mass="39997">MKFLFNPAPNYRTKRSTDSIMMDVGLGLLVVLAYAIIWYGFNNGWNYSLRIGLMAMMTCTTAILTEAIYFKVMKKDVKNSLKHSYVWITALIITLITRINVSYYALIIATIIAVLFGKLIFGGFGQNIFNPAAFAEAIIMNSFAASVSEDFMTGATPMATLSSLNWVIRSSAFEAVLQPFNGFVGMFLGNYYSTIGASFALVILLVGGYLIYRKAIDWRLTCTYLAAIFCMSLITGLFHGNAIKFAIVNVLGGGVVFGAVFMLTDPVTSPVSPAGKYVFAIGAATLTLLIRWKANLPDGVLFSILLMNMLTPAIDKMVDGSQVKDFKRIWRHAAIVIGICLLLPVLVGAGLKEKKVQAQGPKATEK</sequence>
<feature type="transmembrane region" description="Helical" evidence="9">
    <location>
        <begin position="103"/>
        <end position="121"/>
    </location>
</feature>
<feature type="transmembrane region" description="Helical" evidence="9">
    <location>
        <begin position="191"/>
        <end position="211"/>
    </location>
</feature>
<dbReference type="STRING" id="679192.HMPREF9013_0033"/>
<keyword evidence="11" id="KW-1185">Reference proteome</keyword>
<feature type="non-terminal residue" evidence="10">
    <location>
        <position position="366"/>
    </location>
</feature>
<evidence type="ECO:0000256" key="2">
    <source>
        <dbReference type="ARBA" id="ARBA00022553"/>
    </source>
</evidence>